<keyword evidence="12 18" id="KW-0548">Nucleotidyltransferase</keyword>
<evidence type="ECO:0000256" key="8">
    <source>
        <dbReference type="ARBA" id="ARBA00022475"/>
    </source>
</evidence>
<feature type="compositionally biased region" description="Basic and acidic residues" evidence="19">
    <location>
        <begin position="29"/>
        <end position="40"/>
    </location>
</feature>
<keyword evidence="16" id="KW-0594">Phospholipid biosynthesis</keyword>
<comment type="similarity">
    <text evidence="5 18">Belongs to the CDS family.</text>
</comment>
<keyword evidence="9" id="KW-0444">Lipid biosynthesis</keyword>
<evidence type="ECO:0000256" key="12">
    <source>
        <dbReference type="ARBA" id="ARBA00022695"/>
    </source>
</evidence>
<reference evidence="21 22" key="1">
    <citation type="submission" date="2023-07" db="EMBL/GenBank/DDBJ databases">
        <title>Sequencing the genomes of 1000 actinobacteria strains.</title>
        <authorList>
            <person name="Klenk H.-P."/>
        </authorList>
    </citation>
    <scope>NUCLEOTIDE SEQUENCE [LARGE SCALE GENOMIC DNA]</scope>
    <source>
        <strain evidence="21 22">DSM 44710</strain>
    </source>
</reference>
<protein>
    <recommendedName>
        <fullName evidence="7 18">Phosphatidate cytidylyltransferase</fullName>
        <ecNumber evidence="6 18">2.7.7.41</ecNumber>
    </recommendedName>
</protein>
<evidence type="ECO:0000313" key="21">
    <source>
        <dbReference type="EMBL" id="MDP9797133.1"/>
    </source>
</evidence>
<evidence type="ECO:0000256" key="17">
    <source>
        <dbReference type="ARBA" id="ARBA00023264"/>
    </source>
</evidence>
<evidence type="ECO:0000256" key="16">
    <source>
        <dbReference type="ARBA" id="ARBA00023209"/>
    </source>
</evidence>
<feature type="transmembrane region" description="Helical" evidence="20">
    <location>
        <begin position="223"/>
        <end position="239"/>
    </location>
</feature>
<evidence type="ECO:0000256" key="14">
    <source>
        <dbReference type="ARBA" id="ARBA00023098"/>
    </source>
</evidence>
<evidence type="ECO:0000256" key="19">
    <source>
        <dbReference type="SAM" id="MobiDB-lite"/>
    </source>
</evidence>
<dbReference type="RefSeq" id="WP_306834245.1">
    <property type="nucleotide sequence ID" value="NZ_JAUSRA010000001.1"/>
</dbReference>
<evidence type="ECO:0000256" key="15">
    <source>
        <dbReference type="ARBA" id="ARBA00023136"/>
    </source>
</evidence>
<keyword evidence="14" id="KW-0443">Lipid metabolism</keyword>
<evidence type="ECO:0000256" key="18">
    <source>
        <dbReference type="RuleBase" id="RU003938"/>
    </source>
</evidence>
<evidence type="ECO:0000256" key="3">
    <source>
        <dbReference type="ARBA" id="ARBA00005119"/>
    </source>
</evidence>
<sequence length="460" mass="47250">MPHLDPYDDARDARQRARHGGAAPGPFRPDQHPDRDRPGGRDPIAPVYAPPGTETGATAEFVLDRPSGPPPAVVPGRPGTPARPGPPAHTGAPARPGPDARAGADVPVHPGRDAPRVGDGRPRGPWSTGPGEADPYRTSPAPAGEDLPEPPRRRVKGRRRATWTGAPAAGNALRQAAYESGDDEPAKGRSLPSAGRNLPAAIGVSLGLGAVLAGSLFLWREGFLLLIAALIVVGVWEMTRALAVGGARPPLIPLTAGGVMMAGLAWFAGPDALALGLLVTVLASMLWRLGDGRSGFLRDAAAATLIAVYVPFLGGFAALLAYPEDGVSRVVVTVVAVVLTDTGGYVAGVFLGKHPMAPSISPKKSWEGFGGSALASALGSALLVYLLLGVAPWWGALFGIGVTISAVLGDLAESMIKRDLGIKDMSNLLPGHGGLMDRLDSILFALPTAFLLLSVLAPGS</sequence>
<evidence type="ECO:0000256" key="10">
    <source>
        <dbReference type="ARBA" id="ARBA00022679"/>
    </source>
</evidence>
<dbReference type="InterPro" id="IPR000374">
    <property type="entry name" value="PC_trans"/>
</dbReference>
<dbReference type="GO" id="GO:0004605">
    <property type="term" value="F:phosphatidate cytidylyltransferase activity"/>
    <property type="evidence" value="ECO:0007669"/>
    <property type="project" value="UniProtKB-EC"/>
</dbReference>
<dbReference type="Pfam" id="PF01148">
    <property type="entry name" value="CTP_transf_1"/>
    <property type="match status" value="1"/>
</dbReference>
<keyword evidence="13 20" id="KW-1133">Transmembrane helix</keyword>
<keyword evidence="15 20" id="KW-0472">Membrane</keyword>
<evidence type="ECO:0000256" key="5">
    <source>
        <dbReference type="ARBA" id="ARBA00010185"/>
    </source>
</evidence>
<dbReference type="EMBL" id="JAUSRA010000001">
    <property type="protein sequence ID" value="MDP9797133.1"/>
    <property type="molecule type" value="Genomic_DNA"/>
</dbReference>
<keyword evidence="11 18" id="KW-0812">Transmembrane</keyword>
<feature type="compositionally biased region" description="Basic and acidic residues" evidence="19">
    <location>
        <begin position="110"/>
        <end position="122"/>
    </location>
</feature>
<organism evidence="21 22">
    <name type="scientific">Catenuloplanes nepalensis</name>
    <dbReference type="NCBI Taxonomy" id="587533"/>
    <lineage>
        <taxon>Bacteria</taxon>
        <taxon>Bacillati</taxon>
        <taxon>Actinomycetota</taxon>
        <taxon>Actinomycetes</taxon>
        <taxon>Micromonosporales</taxon>
        <taxon>Micromonosporaceae</taxon>
        <taxon>Catenuloplanes</taxon>
    </lineage>
</organism>
<comment type="catalytic activity">
    <reaction evidence="1 18">
        <text>a 1,2-diacyl-sn-glycero-3-phosphate + CTP + H(+) = a CDP-1,2-diacyl-sn-glycerol + diphosphate</text>
        <dbReference type="Rhea" id="RHEA:16229"/>
        <dbReference type="ChEBI" id="CHEBI:15378"/>
        <dbReference type="ChEBI" id="CHEBI:33019"/>
        <dbReference type="ChEBI" id="CHEBI:37563"/>
        <dbReference type="ChEBI" id="CHEBI:58332"/>
        <dbReference type="ChEBI" id="CHEBI:58608"/>
        <dbReference type="EC" id="2.7.7.41"/>
    </reaction>
</comment>
<name>A0ABT9N0W3_9ACTN</name>
<dbReference type="EC" id="2.7.7.41" evidence="6 18"/>
<dbReference type="Proteomes" id="UP001240984">
    <property type="component" value="Unassembled WGS sequence"/>
</dbReference>
<keyword evidence="22" id="KW-1185">Reference proteome</keyword>
<evidence type="ECO:0000256" key="2">
    <source>
        <dbReference type="ARBA" id="ARBA00004651"/>
    </source>
</evidence>
<evidence type="ECO:0000256" key="7">
    <source>
        <dbReference type="ARBA" id="ARBA00019373"/>
    </source>
</evidence>
<proteinExistence type="inferred from homology"/>
<feature type="transmembrane region" description="Helical" evidence="20">
    <location>
        <begin position="302"/>
        <end position="322"/>
    </location>
</feature>
<accession>A0ABT9N0W3</accession>
<keyword evidence="10 18" id="KW-0808">Transferase</keyword>
<gene>
    <name evidence="21" type="ORF">J2S43_005645</name>
</gene>
<feature type="transmembrane region" description="Helical" evidence="20">
    <location>
        <begin position="368"/>
        <end position="387"/>
    </location>
</feature>
<evidence type="ECO:0000256" key="6">
    <source>
        <dbReference type="ARBA" id="ARBA00012487"/>
    </source>
</evidence>
<feature type="transmembrane region" description="Helical" evidence="20">
    <location>
        <begin position="393"/>
        <end position="412"/>
    </location>
</feature>
<evidence type="ECO:0000256" key="9">
    <source>
        <dbReference type="ARBA" id="ARBA00022516"/>
    </source>
</evidence>
<comment type="caution">
    <text evidence="21">The sequence shown here is derived from an EMBL/GenBank/DDBJ whole genome shotgun (WGS) entry which is preliminary data.</text>
</comment>
<comment type="pathway">
    <text evidence="3 18">Phospholipid metabolism; CDP-diacylglycerol biosynthesis; CDP-diacylglycerol from sn-glycerol 3-phosphate: step 3/3.</text>
</comment>
<feature type="region of interest" description="Disordered" evidence="19">
    <location>
        <begin position="1"/>
        <end position="172"/>
    </location>
</feature>
<feature type="compositionally biased region" description="Basic and acidic residues" evidence="19">
    <location>
        <begin position="1"/>
        <end position="15"/>
    </location>
</feature>
<feature type="transmembrane region" description="Helical" evidence="20">
    <location>
        <begin position="442"/>
        <end position="459"/>
    </location>
</feature>
<evidence type="ECO:0000256" key="13">
    <source>
        <dbReference type="ARBA" id="ARBA00022989"/>
    </source>
</evidence>
<feature type="transmembrane region" description="Helical" evidence="20">
    <location>
        <begin position="273"/>
        <end position="290"/>
    </location>
</feature>
<keyword evidence="17" id="KW-1208">Phospholipid metabolism</keyword>
<feature type="transmembrane region" description="Helical" evidence="20">
    <location>
        <begin position="328"/>
        <end position="347"/>
    </location>
</feature>
<dbReference type="PANTHER" id="PTHR46382:SF1">
    <property type="entry name" value="PHOSPHATIDATE CYTIDYLYLTRANSFERASE"/>
    <property type="match status" value="1"/>
</dbReference>
<dbReference type="PANTHER" id="PTHR46382">
    <property type="entry name" value="PHOSPHATIDATE CYTIDYLYLTRANSFERASE"/>
    <property type="match status" value="1"/>
</dbReference>
<evidence type="ECO:0000256" key="1">
    <source>
        <dbReference type="ARBA" id="ARBA00001698"/>
    </source>
</evidence>
<feature type="compositionally biased region" description="Low complexity" evidence="19">
    <location>
        <begin position="88"/>
        <end position="105"/>
    </location>
</feature>
<evidence type="ECO:0000256" key="4">
    <source>
        <dbReference type="ARBA" id="ARBA00005189"/>
    </source>
</evidence>
<comment type="subcellular location">
    <subcellularLocation>
        <location evidence="2">Cell membrane</location>
        <topology evidence="2">Multi-pass membrane protein</topology>
    </subcellularLocation>
</comment>
<comment type="pathway">
    <text evidence="4">Lipid metabolism.</text>
</comment>
<dbReference type="PROSITE" id="PS01315">
    <property type="entry name" value="CDS"/>
    <property type="match status" value="1"/>
</dbReference>
<evidence type="ECO:0000313" key="22">
    <source>
        <dbReference type="Proteomes" id="UP001240984"/>
    </source>
</evidence>
<evidence type="ECO:0000256" key="11">
    <source>
        <dbReference type="ARBA" id="ARBA00022692"/>
    </source>
</evidence>
<evidence type="ECO:0000256" key="20">
    <source>
        <dbReference type="SAM" id="Phobius"/>
    </source>
</evidence>
<keyword evidence="8" id="KW-1003">Cell membrane</keyword>